<protein>
    <submittedName>
        <fullName evidence="1">Uncharacterized protein</fullName>
    </submittedName>
</protein>
<evidence type="ECO:0000313" key="2">
    <source>
        <dbReference type="Proteomes" id="UP000029120"/>
    </source>
</evidence>
<reference evidence="2" key="1">
    <citation type="journal article" date="2015" name="Nat. Plants">
        <title>Genome expansion of Arabis alpina linked with retrotransposition and reduced symmetric DNA methylation.</title>
        <authorList>
            <person name="Willing E.M."/>
            <person name="Rawat V."/>
            <person name="Mandakova T."/>
            <person name="Maumus F."/>
            <person name="James G.V."/>
            <person name="Nordstroem K.J."/>
            <person name="Becker C."/>
            <person name="Warthmann N."/>
            <person name="Chica C."/>
            <person name="Szarzynska B."/>
            <person name="Zytnicki M."/>
            <person name="Albani M.C."/>
            <person name="Kiefer C."/>
            <person name="Bergonzi S."/>
            <person name="Castaings L."/>
            <person name="Mateos J.L."/>
            <person name="Berns M.C."/>
            <person name="Bujdoso N."/>
            <person name="Piofczyk T."/>
            <person name="de Lorenzo L."/>
            <person name="Barrero-Sicilia C."/>
            <person name="Mateos I."/>
            <person name="Piednoel M."/>
            <person name="Hagmann J."/>
            <person name="Chen-Min-Tao R."/>
            <person name="Iglesias-Fernandez R."/>
            <person name="Schuster S.C."/>
            <person name="Alonso-Blanco C."/>
            <person name="Roudier F."/>
            <person name="Carbonero P."/>
            <person name="Paz-Ares J."/>
            <person name="Davis S.J."/>
            <person name="Pecinka A."/>
            <person name="Quesneville H."/>
            <person name="Colot V."/>
            <person name="Lysak M.A."/>
            <person name="Weigel D."/>
            <person name="Coupland G."/>
            <person name="Schneeberger K."/>
        </authorList>
    </citation>
    <scope>NUCLEOTIDE SEQUENCE [LARGE SCALE GENOMIC DNA]</scope>
    <source>
        <strain evidence="2">cv. Pajares</strain>
    </source>
</reference>
<dbReference type="Proteomes" id="UP000029120">
    <property type="component" value="Chromosome 1"/>
</dbReference>
<name>A0A087HQP1_ARAAL</name>
<dbReference type="AlphaFoldDB" id="A0A087HQP1"/>
<gene>
    <name evidence="1" type="ordered locus">AALP_Aa1g257100</name>
</gene>
<evidence type="ECO:0000313" key="1">
    <source>
        <dbReference type="EMBL" id="KFK44443.1"/>
    </source>
</evidence>
<dbReference type="Gramene" id="KFK44443">
    <property type="protein sequence ID" value="KFK44443"/>
    <property type="gene ID" value="AALP_AA1G257100"/>
</dbReference>
<proteinExistence type="predicted"/>
<organism evidence="1 2">
    <name type="scientific">Arabis alpina</name>
    <name type="common">Alpine rock-cress</name>
    <dbReference type="NCBI Taxonomy" id="50452"/>
    <lineage>
        <taxon>Eukaryota</taxon>
        <taxon>Viridiplantae</taxon>
        <taxon>Streptophyta</taxon>
        <taxon>Embryophyta</taxon>
        <taxon>Tracheophyta</taxon>
        <taxon>Spermatophyta</taxon>
        <taxon>Magnoliopsida</taxon>
        <taxon>eudicotyledons</taxon>
        <taxon>Gunneridae</taxon>
        <taxon>Pentapetalae</taxon>
        <taxon>rosids</taxon>
        <taxon>malvids</taxon>
        <taxon>Brassicales</taxon>
        <taxon>Brassicaceae</taxon>
        <taxon>Arabideae</taxon>
        <taxon>Arabis</taxon>
    </lineage>
</organism>
<keyword evidence="2" id="KW-1185">Reference proteome</keyword>
<dbReference type="EMBL" id="CM002869">
    <property type="protein sequence ID" value="KFK44443.1"/>
    <property type="molecule type" value="Genomic_DNA"/>
</dbReference>
<sequence>MPTTATVAIPLHLSEALPFFGCLPIAALPEKLCDSPEYLSGHRLTKSSSTSRRVCEGVKLDPCDG</sequence>
<accession>A0A087HQP1</accession>